<dbReference type="SMART" id="SM00184">
    <property type="entry name" value="RING"/>
    <property type="match status" value="1"/>
</dbReference>
<dbReference type="GO" id="GO:0005634">
    <property type="term" value="C:nucleus"/>
    <property type="evidence" value="ECO:0007669"/>
    <property type="project" value="TreeGrafter"/>
</dbReference>
<evidence type="ECO:0000259" key="6">
    <source>
        <dbReference type="PROSITE" id="PS50089"/>
    </source>
</evidence>
<name>A0A4V5N5Q8_9PEZI</name>
<dbReference type="InterPro" id="IPR001841">
    <property type="entry name" value="Znf_RING"/>
</dbReference>
<reference evidence="7 8" key="1">
    <citation type="submission" date="2017-03" db="EMBL/GenBank/DDBJ databases">
        <title>Genomes of endolithic fungi from Antarctica.</title>
        <authorList>
            <person name="Coleine C."/>
            <person name="Masonjones S."/>
            <person name="Stajich J.E."/>
        </authorList>
    </citation>
    <scope>NUCLEOTIDE SEQUENCE [LARGE SCALE GENOMIC DNA]</scope>
    <source>
        <strain evidence="7 8">CCFEE 6315</strain>
    </source>
</reference>
<dbReference type="PANTHER" id="PTHR15898">
    <property type="entry name" value="BIFUNCTIONAL APOPTOSIS REGULATOR"/>
    <property type="match status" value="1"/>
</dbReference>
<dbReference type="PROSITE" id="PS50089">
    <property type="entry name" value="ZF_RING_2"/>
    <property type="match status" value="1"/>
</dbReference>
<feature type="compositionally biased region" description="Low complexity" evidence="5">
    <location>
        <begin position="626"/>
        <end position="639"/>
    </location>
</feature>
<feature type="compositionally biased region" description="Polar residues" evidence="5">
    <location>
        <begin position="420"/>
        <end position="434"/>
    </location>
</feature>
<dbReference type="OrthoDB" id="6105938at2759"/>
<dbReference type="Proteomes" id="UP000308549">
    <property type="component" value="Unassembled WGS sequence"/>
</dbReference>
<evidence type="ECO:0000256" key="2">
    <source>
        <dbReference type="ARBA" id="ARBA00022771"/>
    </source>
</evidence>
<dbReference type="PANTHER" id="PTHR15898:SF13">
    <property type="entry name" value="BIFUNCTIONAL APOPTOSIS REGULATOR"/>
    <property type="match status" value="1"/>
</dbReference>
<dbReference type="SUPFAM" id="SSF57850">
    <property type="entry name" value="RING/U-box"/>
    <property type="match status" value="1"/>
</dbReference>
<feature type="region of interest" description="Disordered" evidence="5">
    <location>
        <begin position="19"/>
        <end position="41"/>
    </location>
</feature>
<dbReference type="InterPro" id="IPR018957">
    <property type="entry name" value="Znf_C3HC4_RING-type"/>
</dbReference>
<feature type="region of interest" description="Disordered" evidence="5">
    <location>
        <begin position="318"/>
        <end position="556"/>
    </location>
</feature>
<organism evidence="7 8">
    <name type="scientific">Salinomyces thailandicus</name>
    <dbReference type="NCBI Taxonomy" id="706561"/>
    <lineage>
        <taxon>Eukaryota</taxon>
        <taxon>Fungi</taxon>
        <taxon>Dikarya</taxon>
        <taxon>Ascomycota</taxon>
        <taxon>Pezizomycotina</taxon>
        <taxon>Dothideomycetes</taxon>
        <taxon>Dothideomycetidae</taxon>
        <taxon>Mycosphaerellales</taxon>
        <taxon>Teratosphaeriaceae</taxon>
        <taxon>Salinomyces</taxon>
    </lineage>
</organism>
<dbReference type="AlphaFoldDB" id="A0A4V5N5Q8"/>
<dbReference type="GO" id="GO:0043161">
    <property type="term" value="P:proteasome-mediated ubiquitin-dependent protein catabolic process"/>
    <property type="evidence" value="ECO:0007669"/>
    <property type="project" value="TreeGrafter"/>
</dbReference>
<feature type="compositionally biased region" description="Acidic residues" evidence="5">
    <location>
        <begin position="352"/>
        <end position="373"/>
    </location>
</feature>
<keyword evidence="3" id="KW-0862">Zinc</keyword>
<gene>
    <name evidence="7" type="ORF">B0A50_05088</name>
</gene>
<feature type="region of interest" description="Disordered" evidence="5">
    <location>
        <begin position="615"/>
        <end position="721"/>
    </location>
</feature>
<feature type="domain" description="RING-type" evidence="6">
    <location>
        <begin position="89"/>
        <end position="129"/>
    </location>
</feature>
<dbReference type="Gene3D" id="3.30.40.10">
    <property type="entry name" value="Zinc/RING finger domain, C3HC4 (zinc finger)"/>
    <property type="match status" value="1"/>
</dbReference>
<dbReference type="GO" id="GO:0061630">
    <property type="term" value="F:ubiquitin protein ligase activity"/>
    <property type="evidence" value="ECO:0007669"/>
    <property type="project" value="TreeGrafter"/>
</dbReference>
<keyword evidence="8" id="KW-1185">Reference proteome</keyword>
<evidence type="ECO:0000256" key="5">
    <source>
        <dbReference type="SAM" id="MobiDB-lite"/>
    </source>
</evidence>
<feature type="compositionally biased region" description="Acidic residues" evidence="5">
    <location>
        <begin position="446"/>
        <end position="460"/>
    </location>
</feature>
<dbReference type="Pfam" id="PF00097">
    <property type="entry name" value="zf-C3HC4"/>
    <property type="match status" value="1"/>
</dbReference>
<feature type="compositionally biased region" description="Acidic residues" evidence="5">
    <location>
        <begin position="332"/>
        <end position="345"/>
    </location>
</feature>
<feature type="compositionally biased region" description="Acidic residues" evidence="5">
    <location>
        <begin position="409"/>
        <end position="418"/>
    </location>
</feature>
<keyword evidence="2 4" id="KW-0863">Zinc-finger</keyword>
<dbReference type="EMBL" id="NAJL01000029">
    <property type="protein sequence ID" value="TKA26309.1"/>
    <property type="molecule type" value="Genomic_DNA"/>
</dbReference>
<dbReference type="GO" id="GO:0008270">
    <property type="term" value="F:zinc ion binding"/>
    <property type="evidence" value="ECO:0007669"/>
    <property type="project" value="UniProtKB-KW"/>
</dbReference>
<dbReference type="InterPro" id="IPR013083">
    <property type="entry name" value="Znf_RING/FYVE/PHD"/>
</dbReference>
<dbReference type="InterPro" id="IPR017907">
    <property type="entry name" value="Znf_RING_CS"/>
</dbReference>
<evidence type="ECO:0000313" key="8">
    <source>
        <dbReference type="Proteomes" id="UP000308549"/>
    </source>
</evidence>
<evidence type="ECO:0000313" key="7">
    <source>
        <dbReference type="EMBL" id="TKA26309.1"/>
    </source>
</evidence>
<feature type="compositionally biased region" description="Low complexity" evidence="5">
    <location>
        <begin position="664"/>
        <end position="679"/>
    </location>
</feature>
<dbReference type="PROSITE" id="PS00518">
    <property type="entry name" value="ZF_RING_1"/>
    <property type="match status" value="1"/>
</dbReference>
<evidence type="ECO:0000256" key="1">
    <source>
        <dbReference type="ARBA" id="ARBA00022723"/>
    </source>
</evidence>
<keyword evidence="1" id="KW-0479">Metal-binding</keyword>
<evidence type="ECO:0000256" key="4">
    <source>
        <dbReference type="PROSITE-ProRule" id="PRU00175"/>
    </source>
</evidence>
<sequence>MASTDADFAHLDGNARKRLKISRNGARASPVAQSSAMAPSSKSAATAAGSDRCGSSGPAAHAKGGTCHHEVALKTLHGDVSAMRDLVTCQVCHRFMYEPYALSCGHTYCYSCLSQWLGSNRKKTCPDCRCVITQQPTPSFVIRELVLIFLSRNELLPDGETSDEHHGMAQEEAQVVAVDKANTDRMTGGLFKGIFKHGGGHYMPIFDPGDRVERCPECHWEVEDGYCNHCGHPVGDGFSEFDDEDSIETMSTHEEVDPYLGLGAQDDFDAIDGFESEDDIDPEVLNAAFGPQTARHTAPRWHGRDGVAFRRHNSAVAGLRRRIPSAHHSDTSSDDSSSEDDEEHDPDMGGFIDDDGPVPEGGTYDDESDDTEVQEISRRPVRRTPHVILSDDDDAEQPTSVGANLVESSESEDDEDQESVLTGSQRNKRSNATWRQRPGNAIAVSSDEDDASESGDEDDSGTAVDRLHGGFSPVESAYDDRTDDGGSDSQSHYTVEEHGFGYPTRLVSWGDDEPPPSGDDGSGDDSDNGWATRSERSPIAPARPTILGPNNRLELGMQRRSRHMNAALLRPPPVAPVASLRRPNDTPAYLHARNAGHVGLPHPFNLDNTLASINGNLNHSDNGSTSDSDASDSSSAASDAELRSAFIGSVGPHAARETPVARTGANAAGSHSNGGVASHANRDSGRSLRATATNPRGGRKREAGSRLTAQGRPMARMRRGR</sequence>
<proteinExistence type="predicted"/>
<feature type="compositionally biased region" description="Polar residues" evidence="5">
    <location>
        <begin position="615"/>
        <end position="625"/>
    </location>
</feature>
<evidence type="ECO:0000256" key="3">
    <source>
        <dbReference type="ARBA" id="ARBA00022833"/>
    </source>
</evidence>
<accession>A0A4V5N5Q8</accession>
<protein>
    <recommendedName>
        <fullName evidence="6">RING-type domain-containing protein</fullName>
    </recommendedName>
</protein>
<comment type="caution">
    <text evidence="7">The sequence shown here is derived from an EMBL/GenBank/DDBJ whole genome shotgun (WGS) entry which is preliminary data.</text>
</comment>
<feature type="compositionally biased region" description="Low complexity" evidence="5">
    <location>
        <begin position="32"/>
        <end position="41"/>
    </location>
</feature>
<dbReference type="CDD" id="cd16568">
    <property type="entry name" value="RING-HC_ScPSH1-like"/>
    <property type="match status" value="1"/>
</dbReference>